<dbReference type="NCBIfam" id="TIGR01697">
    <property type="entry name" value="PNPH-PUNA-XAPA"/>
    <property type="match status" value="1"/>
</dbReference>
<gene>
    <name evidence="7" type="ORF">A3G00_02980</name>
</gene>
<dbReference type="PIRSF" id="PIRSF000477">
    <property type="entry name" value="PurNPase"/>
    <property type="match status" value="1"/>
</dbReference>
<comment type="caution">
    <text evidence="7">The sequence shown here is derived from an EMBL/GenBank/DDBJ whole genome shotgun (WGS) entry which is preliminary data.</text>
</comment>
<evidence type="ECO:0000313" key="7">
    <source>
        <dbReference type="EMBL" id="OGH74197.1"/>
    </source>
</evidence>
<dbReference type="InterPro" id="IPR035994">
    <property type="entry name" value="Nucleoside_phosphorylase_sf"/>
</dbReference>
<dbReference type="GO" id="GO:0009116">
    <property type="term" value="P:nucleoside metabolic process"/>
    <property type="evidence" value="ECO:0007669"/>
    <property type="project" value="InterPro"/>
</dbReference>
<organism evidence="7 8">
    <name type="scientific">Candidatus Magasanikbacteria bacterium RIFCSPLOWO2_12_FULL_43_12</name>
    <dbReference type="NCBI Taxonomy" id="1798692"/>
    <lineage>
        <taxon>Bacteria</taxon>
        <taxon>Candidatus Magasanikiibacteriota</taxon>
    </lineage>
</organism>
<dbReference type="InterPro" id="IPR011268">
    <property type="entry name" value="Purine_phosphorylase"/>
</dbReference>
<comment type="similarity">
    <text evidence="2 5">Belongs to the PNP/MTAP phosphorylase family.</text>
</comment>
<dbReference type="Proteomes" id="UP000178347">
    <property type="component" value="Unassembled WGS sequence"/>
</dbReference>
<dbReference type="GO" id="GO:0004731">
    <property type="term" value="F:purine-nucleoside phosphorylase activity"/>
    <property type="evidence" value="ECO:0007669"/>
    <property type="project" value="UniProtKB-EC"/>
</dbReference>
<keyword evidence="3 5" id="KW-0328">Glycosyltransferase</keyword>
<evidence type="ECO:0000256" key="1">
    <source>
        <dbReference type="ARBA" id="ARBA00005058"/>
    </source>
</evidence>
<dbReference type="AlphaFoldDB" id="A0A1F6MRE2"/>
<dbReference type="SUPFAM" id="SSF53167">
    <property type="entry name" value="Purine and uridine phosphorylases"/>
    <property type="match status" value="1"/>
</dbReference>
<dbReference type="InterPro" id="IPR000845">
    <property type="entry name" value="Nucleoside_phosphorylase_d"/>
</dbReference>
<dbReference type="STRING" id="1798692.A3G00_02980"/>
<comment type="pathway">
    <text evidence="1 5">Purine metabolism; purine nucleoside salvage.</text>
</comment>
<protein>
    <recommendedName>
        <fullName evidence="5">Purine nucleoside phosphorylase</fullName>
        <ecNumber evidence="5">2.4.2.1</ecNumber>
    </recommendedName>
    <alternativeName>
        <fullName evidence="5">Inosine-guanosine phosphorylase</fullName>
    </alternativeName>
</protein>
<dbReference type="PANTHER" id="PTHR11904:SF9">
    <property type="entry name" value="PURINE NUCLEOSIDE PHOSPHORYLASE-RELATED"/>
    <property type="match status" value="1"/>
</dbReference>
<evidence type="ECO:0000256" key="3">
    <source>
        <dbReference type="ARBA" id="ARBA00022676"/>
    </source>
</evidence>
<name>A0A1F6MRE2_9BACT</name>
<proteinExistence type="inferred from homology"/>
<dbReference type="NCBIfam" id="NF006054">
    <property type="entry name" value="PRK08202.1"/>
    <property type="match status" value="1"/>
</dbReference>
<keyword evidence="4 5" id="KW-0808">Transferase</keyword>
<dbReference type="CDD" id="cd09009">
    <property type="entry name" value="PNP-EcPNPII_like"/>
    <property type="match status" value="1"/>
</dbReference>
<dbReference type="GO" id="GO:0005737">
    <property type="term" value="C:cytoplasm"/>
    <property type="evidence" value="ECO:0007669"/>
    <property type="project" value="TreeGrafter"/>
</dbReference>
<accession>A0A1F6MRE2</accession>
<evidence type="ECO:0000256" key="5">
    <source>
        <dbReference type="PIRNR" id="PIRNR000477"/>
    </source>
</evidence>
<evidence type="ECO:0000313" key="8">
    <source>
        <dbReference type="Proteomes" id="UP000178347"/>
    </source>
</evidence>
<feature type="domain" description="Nucleoside phosphorylase" evidence="6">
    <location>
        <begin position="26"/>
        <end position="272"/>
    </location>
</feature>
<evidence type="ECO:0000256" key="2">
    <source>
        <dbReference type="ARBA" id="ARBA00006751"/>
    </source>
</evidence>
<reference evidence="7 8" key="1">
    <citation type="journal article" date="2016" name="Nat. Commun.">
        <title>Thousands of microbial genomes shed light on interconnected biogeochemical processes in an aquifer system.</title>
        <authorList>
            <person name="Anantharaman K."/>
            <person name="Brown C.T."/>
            <person name="Hug L.A."/>
            <person name="Sharon I."/>
            <person name="Castelle C.J."/>
            <person name="Probst A.J."/>
            <person name="Thomas B.C."/>
            <person name="Singh A."/>
            <person name="Wilkins M.J."/>
            <person name="Karaoz U."/>
            <person name="Brodie E.L."/>
            <person name="Williams K.H."/>
            <person name="Hubbard S.S."/>
            <person name="Banfield J.F."/>
        </authorList>
    </citation>
    <scope>NUCLEOTIDE SEQUENCE [LARGE SCALE GENOMIC DNA]</scope>
</reference>
<comment type="function">
    <text evidence="5">The purine nucleoside phosphorylases catalyze the phosphorolytic breakdown of the N-glycosidic bond in the beta-(deoxy)ribonucleoside molecules, with the formation of the corresponding free purine bases and pentose-1-phosphate.</text>
</comment>
<dbReference type="EC" id="2.4.2.1" evidence="5"/>
<evidence type="ECO:0000256" key="4">
    <source>
        <dbReference type="ARBA" id="ARBA00022679"/>
    </source>
</evidence>
<sequence length="281" mass="30508">MTELEKLQAAQRFVKRKIGKRFVPAIGITLGSGLGDMADLLTSRKSCPYSAIPNSPVCGATGHAGRLWWGYLNAVPVIMMQGRVHLYEGLNIHQVVFLTRLMIMLGAKRLILTHATGAVTRNLEPCDIVGIRSHISVNCPDPTAGPGIPELGQEFTPMEHAYSPALLKIAKQCALAQRVSFHWGVSHWKDGRTYETLAETEAMARAGADVATMSTIPEVTAGYHMGAEILDLALVTDMGAGMGGEVPLSHEEVQKVAEQMKEPFGRLVSAIVDEMYERDAT</sequence>
<dbReference type="EMBL" id="MFQN01000024">
    <property type="protein sequence ID" value="OGH74197.1"/>
    <property type="molecule type" value="Genomic_DNA"/>
</dbReference>
<dbReference type="Pfam" id="PF01048">
    <property type="entry name" value="PNP_UDP_1"/>
    <property type="match status" value="1"/>
</dbReference>
<dbReference type="Gene3D" id="3.40.50.1580">
    <property type="entry name" value="Nucleoside phosphorylase domain"/>
    <property type="match status" value="1"/>
</dbReference>
<evidence type="ECO:0000259" key="6">
    <source>
        <dbReference type="Pfam" id="PF01048"/>
    </source>
</evidence>
<dbReference type="UniPathway" id="UPA00606"/>
<dbReference type="PANTHER" id="PTHR11904">
    <property type="entry name" value="METHYLTHIOADENOSINE/PURINE NUCLEOSIDE PHOSPHORYLASE"/>
    <property type="match status" value="1"/>
</dbReference>